<keyword evidence="12" id="KW-0325">Glycoprotein</keyword>
<evidence type="ECO:0000256" key="4">
    <source>
        <dbReference type="ARBA" id="ARBA00022692"/>
    </source>
</evidence>
<evidence type="ECO:0000256" key="10">
    <source>
        <dbReference type="ARBA" id="ARBA00023136"/>
    </source>
</evidence>
<keyword evidence="8 15" id="KW-1133">Transmembrane helix</keyword>
<evidence type="ECO:0000256" key="14">
    <source>
        <dbReference type="ARBA" id="ARBA00038442"/>
    </source>
</evidence>
<feature type="transmembrane region" description="Helical" evidence="15">
    <location>
        <begin position="128"/>
        <end position="150"/>
    </location>
</feature>
<evidence type="ECO:0000256" key="5">
    <source>
        <dbReference type="ARBA" id="ARBA00022723"/>
    </source>
</evidence>
<evidence type="ECO:0000256" key="11">
    <source>
        <dbReference type="ARBA" id="ARBA00023157"/>
    </source>
</evidence>
<keyword evidence="7" id="KW-0029">Amino-acid transport</keyword>
<dbReference type="GO" id="GO:0031902">
    <property type="term" value="C:late endosome membrane"/>
    <property type="evidence" value="ECO:0007669"/>
    <property type="project" value="UniProtKB-SubCell"/>
</dbReference>
<dbReference type="PANTHER" id="PTHR22950:SF244">
    <property type="entry name" value="NEUTRAL AMINO ACID TRANSPORTER 9"/>
    <property type="match status" value="1"/>
</dbReference>
<feature type="transmembrane region" description="Helical" evidence="15">
    <location>
        <begin position="316"/>
        <end position="336"/>
    </location>
</feature>
<evidence type="ECO:0000256" key="13">
    <source>
        <dbReference type="ARBA" id="ARBA00023228"/>
    </source>
</evidence>
<evidence type="ECO:0000256" key="7">
    <source>
        <dbReference type="ARBA" id="ARBA00022970"/>
    </source>
</evidence>
<evidence type="ECO:0000256" key="8">
    <source>
        <dbReference type="ARBA" id="ARBA00022989"/>
    </source>
</evidence>
<sequence length="530" mass="60270">MYKCMNDCIVQHDSGSESAPLLSSESHTSVEPVIFQNSETSDLDSTSMNSYFKYGSLGSCSRHFNVIQVPKRPPPLADDHTLVTPLTLNTSSSLNVTQDRCYEIHNTDLETVETVETCKDVKSKQSSLVTIFSIWNTILGSSLLTIPWGIQMAGFFPGIILILVMSGLCLYTAYCLLLVHKYYGGQKDIEVIQLCRIYLNKWVEYVAKIFSIAVLLGATIAYWVLMSNFLYNSVNFIYDSIVSQYSANDNTSYASEVLCPKRIIYNSTNLVIHNYTYNTLGPLWDLYKTVPIFLGLLIFPFLNFNSPTFFTKFNSLGTVSIIYLIIFVLIKSYSWGINMNEIEWTISWTLKLSFPALSGMLALSFFIHNIIITIMQNNHDQSKNGRDLSIAYLLVTSTYIIVGVVFYICFPLSKLCIEDNLLNNFQKWNGLTVGVRIVLLFQLLTVYPLLAYMLRVQLLLSILFMPYIGTIIRYTGALSGFIYIFTLPNLLYLVILKQQKRLTIFSTLLHISIPIFGFLNLVAQFFITEY</sequence>
<evidence type="ECO:0000313" key="18">
    <source>
        <dbReference type="Proteomes" id="UP001177670"/>
    </source>
</evidence>
<keyword evidence="9" id="KW-0915">Sodium</keyword>
<feature type="transmembrane region" description="Helical" evidence="15">
    <location>
        <begin position="428"/>
        <end position="449"/>
    </location>
</feature>
<comment type="subcellular location">
    <subcellularLocation>
        <location evidence="1">Late endosome membrane</location>
        <topology evidence="1">Multi-pass membrane protein</topology>
    </subcellularLocation>
    <subcellularLocation>
        <location evidence="2">Lysosome membrane</location>
        <topology evidence="2">Multi-pass membrane protein</topology>
    </subcellularLocation>
</comment>
<feature type="transmembrane region" description="Helical" evidence="15">
    <location>
        <begin position="508"/>
        <end position="527"/>
    </location>
</feature>
<feature type="domain" description="Amino acid transporter transmembrane" evidence="16">
    <location>
        <begin position="126"/>
        <end position="240"/>
    </location>
</feature>
<dbReference type="EMBL" id="JAHYIQ010000015">
    <property type="protein sequence ID" value="KAK1125796.1"/>
    <property type="molecule type" value="Genomic_DNA"/>
</dbReference>
<feature type="transmembrane region" description="Helical" evidence="15">
    <location>
        <begin position="205"/>
        <end position="225"/>
    </location>
</feature>
<keyword evidence="6" id="KW-0967">Endosome</keyword>
<evidence type="ECO:0000256" key="2">
    <source>
        <dbReference type="ARBA" id="ARBA00004155"/>
    </source>
</evidence>
<feature type="transmembrane region" description="Helical" evidence="15">
    <location>
        <begin position="388"/>
        <end position="408"/>
    </location>
</feature>
<evidence type="ECO:0000259" key="16">
    <source>
        <dbReference type="Pfam" id="PF01490"/>
    </source>
</evidence>
<evidence type="ECO:0000256" key="12">
    <source>
        <dbReference type="ARBA" id="ARBA00023180"/>
    </source>
</evidence>
<dbReference type="GO" id="GO:0046872">
    <property type="term" value="F:metal ion binding"/>
    <property type="evidence" value="ECO:0007669"/>
    <property type="project" value="UniProtKB-KW"/>
</dbReference>
<dbReference type="AlphaFoldDB" id="A0AA40FV59"/>
<keyword evidence="11" id="KW-1015">Disulfide bond</keyword>
<protein>
    <recommendedName>
        <fullName evidence="16">Amino acid transporter transmembrane domain-containing protein</fullName>
    </recommendedName>
</protein>
<proteinExistence type="inferred from homology"/>
<evidence type="ECO:0000256" key="1">
    <source>
        <dbReference type="ARBA" id="ARBA00004107"/>
    </source>
</evidence>
<dbReference type="PANTHER" id="PTHR22950">
    <property type="entry name" value="AMINO ACID TRANSPORTER"/>
    <property type="match status" value="1"/>
</dbReference>
<evidence type="ECO:0000256" key="15">
    <source>
        <dbReference type="SAM" id="Phobius"/>
    </source>
</evidence>
<keyword evidence="13" id="KW-0458">Lysosome</keyword>
<dbReference type="GO" id="GO:0015179">
    <property type="term" value="F:L-amino acid transmembrane transporter activity"/>
    <property type="evidence" value="ECO:0007669"/>
    <property type="project" value="TreeGrafter"/>
</dbReference>
<feature type="transmembrane region" description="Helical" evidence="15">
    <location>
        <begin position="480"/>
        <end position="496"/>
    </location>
</feature>
<dbReference type="GO" id="GO:0005765">
    <property type="term" value="C:lysosomal membrane"/>
    <property type="evidence" value="ECO:0007669"/>
    <property type="project" value="UniProtKB-SubCell"/>
</dbReference>
<feature type="transmembrane region" description="Helical" evidence="15">
    <location>
        <begin position="356"/>
        <end position="376"/>
    </location>
</feature>
<accession>A0AA40FV59</accession>
<evidence type="ECO:0000256" key="3">
    <source>
        <dbReference type="ARBA" id="ARBA00022448"/>
    </source>
</evidence>
<evidence type="ECO:0000256" key="9">
    <source>
        <dbReference type="ARBA" id="ARBA00023053"/>
    </source>
</evidence>
<feature type="transmembrane region" description="Helical" evidence="15">
    <location>
        <begin position="156"/>
        <end position="179"/>
    </location>
</feature>
<feature type="domain" description="Amino acid transporter transmembrane" evidence="16">
    <location>
        <begin position="295"/>
        <end position="455"/>
    </location>
</feature>
<reference evidence="17" key="1">
    <citation type="submission" date="2021-10" db="EMBL/GenBank/DDBJ databases">
        <title>Melipona bicolor Genome sequencing and assembly.</title>
        <authorList>
            <person name="Araujo N.S."/>
            <person name="Arias M.C."/>
        </authorList>
    </citation>
    <scope>NUCLEOTIDE SEQUENCE</scope>
    <source>
        <strain evidence="17">USP_2M_L1-L4_2017</strain>
        <tissue evidence="17">Whole body</tissue>
    </source>
</reference>
<keyword evidence="5" id="KW-0479">Metal-binding</keyword>
<dbReference type="Pfam" id="PF01490">
    <property type="entry name" value="Aa_trans"/>
    <property type="match status" value="2"/>
</dbReference>
<comment type="caution">
    <text evidence="17">The sequence shown here is derived from an EMBL/GenBank/DDBJ whole genome shotgun (WGS) entry which is preliminary data.</text>
</comment>
<keyword evidence="10 15" id="KW-0472">Membrane</keyword>
<keyword evidence="4 15" id="KW-0812">Transmembrane</keyword>
<comment type="similarity">
    <text evidence="14">Belongs to the amino acid/polyamine transporter 2 family. SLC38A9 subfamily.</text>
</comment>
<feature type="transmembrane region" description="Helical" evidence="15">
    <location>
        <begin position="286"/>
        <end position="304"/>
    </location>
</feature>
<keyword evidence="18" id="KW-1185">Reference proteome</keyword>
<keyword evidence="3" id="KW-0813">Transport</keyword>
<dbReference type="InterPro" id="IPR013057">
    <property type="entry name" value="AA_transpt_TM"/>
</dbReference>
<organism evidence="17 18">
    <name type="scientific">Melipona bicolor</name>
    <dbReference type="NCBI Taxonomy" id="60889"/>
    <lineage>
        <taxon>Eukaryota</taxon>
        <taxon>Metazoa</taxon>
        <taxon>Ecdysozoa</taxon>
        <taxon>Arthropoda</taxon>
        <taxon>Hexapoda</taxon>
        <taxon>Insecta</taxon>
        <taxon>Pterygota</taxon>
        <taxon>Neoptera</taxon>
        <taxon>Endopterygota</taxon>
        <taxon>Hymenoptera</taxon>
        <taxon>Apocrita</taxon>
        <taxon>Aculeata</taxon>
        <taxon>Apoidea</taxon>
        <taxon>Anthophila</taxon>
        <taxon>Apidae</taxon>
        <taxon>Melipona</taxon>
    </lineage>
</organism>
<evidence type="ECO:0000313" key="17">
    <source>
        <dbReference type="EMBL" id="KAK1125796.1"/>
    </source>
</evidence>
<dbReference type="Proteomes" id="UP001177670">
    <property type="component" value="Unassembled WGS sequence"/>
</dbReference>
<evidence type="ECO:0000256" key="6">
    <source>
        <dbReference type="ARBA" id="ARBA00022753"/>
    </source>
</evidence>
<name>A0AA40FV59_9HYME</name>
<gene>
    <name evidence="17" type="ORF">K0M31_005339</name>
</gene>